<keyword evidence="6" id="KW-0539">Nucleus</keyword>
<sequence length="1148" mass="130797">MDSLEYLEDGFDPSSLTVKQIKRILDEHKVFYPKTNKKQTLLNTYKIEFQPLVPLLRAEYNSRLDQLQQEKIEQDLRMATDSKDYDSNISDTDVNEPRTGSNIEAVDTNTKEQDTNIEEKDTDVQLKEESFSELSNKNSKQSSALDDIIILDSDYASSDIDQDLSEKEEIQDGDESIIGGNALEEINMDDDEVEIKDMEIETRSFDDNRESKDIQQDQNSQVSKDDIDMQDDMEVDNDDIHEEIEEDSDEDMDDIQEEVQEKNQDDKQDKPNTKANVEKQVNSNERDKEKTSSDQLTFTKLNKKPRACLTCRKSKIGCDRTKPDCNNCTKKNKTCIYPDVPSTANSSNKPKDLEKLHPNADLQNAVKNTEQADNHMNKRDANTVENPKESVSSIYEKTTEIYSKSSPAEIYSNTTQTTTPIKKTTKLSIKKVSIPQTNSTTETSTISNAQPITNPQLSAMEQTASIQPNSLKLPNAIDIQIPKNLSDNNISKRPRDDSQSDHSLKENSSLNNSTKKRKIDKSTSLIEEKLSTKSPTKPNENSIVMENFDMDVSDSSMSSNSFIYGNDVNVTTLEENKIGSDPKMILTPKLCSPLAKNSNLKKLSPFKKRLAPDLANLNVSPEFANQLVTAIEENNDYLSNQIQPNTINAINPKTQTIIISNGLSEESSEDDQLSKPENEQVTTLSSNVKEDEMINSKNLQTLDRIYEDYIDDESNSTQFTKEPTEASKIDDFNVHNDKLTESDIKNKKQSDTRKLILFLKLVALILLLLPMILCFCIYRDQKMYVGYCDNQLPIKSVSEYLPDNVNTLPVVSKIDNWLEDHKPECIPCPNNAICYPMMQMKCKPDHIIRKNIFNLFGSLPLPDSCVRDNKREKIVNEIVKKSLEFLRAKNSAVSCGEGTDDLKSGVSSQDLYNIFNEARPAWIDDSNFEEIWSQVVKHLKDQKDILWRQLSANEISQKSYKNKHQANGFQKQKGCISQEPGSPENTVIRSISKKYIGIKCRFEREVFQKYIKYRLVIWTSSILVIIGKILHLKVKWTIQEQNRINDIATDIIASLKKKKMEQLHPNTPPYLSSVQLRDVYLSDVNNIQKKNILWKRISDKVEYGNTNINSSLNEVHGEIMKCWEWVGPSNDNSIPNNDNESNDCGNNT</sequence>
<dbReference type="GO" id="GO:0034399">
    <property type="term" value="C:nuclear periphery"/>
    <property type="evidence" value="ECO:0007669"/>
    <property type="project" value="TreeGrafter"/>
</dbReference>
<feature type="region of interest" description="Disordered" evidence="7">
    <location>
        <begin position="185"/>
        <end position="298"/>
    </location>
</feature>
<dbReference type="eggNOG" id="ENOG502QVG5">
    <property type="taxonomic scope" value="Eukaryota"/>
</dbReference>
<dbReference type="OrthoDB" id="2503928at2759"/>
<dbReference type="InterPro" id="IPR041885">
    <property type="entry name" value="MAN1_winged_helix_dom"/>
</dbReference>
<evidence type="ECO:0000313" key="11">
    <source>
        <dbReference type="Proteomes" id="UP000002866"/>
    </source>
</evidence>
<dbReference type="PANTHER" id="PTHR47808:SF2">
    <property type="entry name" value="LEM DOMAIN-CONTAINING PROTEIN 2"/>
    <property type="match status" value="1"/>
</dbReference>
<feature type="region of interest" description="Disordered" evidence="7">
    <location>
        <begin position="664"/>
        <end position="685"/>
    </location>
</feature>
<reference evidence="10 11" key="1">
    <citation type="journal article" date="2011" name="Proc. Natl. Acad. Sci. U.S.A.">
        <title>Evolutionary erosion of yeast sex chromosomes by mating-type switching accidents.</title>
        <authorList>
            <person name="Gordon J.L."/>
            <person name="Armisen D."/>
            <person name="Proux-Wera E."/>
            <person name="Oheigeartaigh S.S."/>
            <person name="Byrne K.P."/>
            <person name="Wolfe K.H."/>
        </authorList>
    </citation>
    <scope>NUCLEOTIDE SEQUENCE [LARGE SCALE GENOMIC DNA]</scope>
    <source>
        <strain evidence="11">ATCC 34711 / CBS 6284 / DSM 70876 / NBRC 10599 / NRRL Y-10934 / UCD 77-7</strain>
    </source>
</reference>
<feature type="compositionally biased region" description="Polar residues" evidence="7">
    <location>
        <begin position="87"/>
        <end position="102"/>
    </location>
</feature>
<dbReference type="InterPro" id="IPR018996">
    <property type="entry name" value="Man1/Src1-like_C"/>
</dbReference>
<dbReference type="Proteomes" id="UP000002866">
    <property type="component" value="Chromosome 3"/>
</dbReference>
<dbReference type="PANTHER" id="PTHR47808">
    <property type="entry name" value="INNER NUCLEAR MEMBRANE PROTEIN HEH2-RELATED"/>
    <property type="match status" value="1"/>
</dbReference>
<dbReference type="CDD" id="cd00067">
    <property type="entry name" value="GAL4"/>
    <property type="match status" value="1"/>
</dbReference>
<evidence type="ECO:0000259" key="9">
    <source>
        <dbReference type="PROSITE" id="PS50048"/>
    </source>
</evidence>
<keyword evidence="3 8" id="KW-0812">Transmembrane</keyword>
<dbReference type="Pfam" id="PF09402">
    <property type="entry name" value="MSC"/>
    <property type="match status" value="1"/>
</dbReference>
<evidence type="ECO:0000256" key="3">
    <source>
        <dbReference type="ARBA" id="ARBA00022692"/>
    </source>
</evidence>
<feature type="compositionally biased region" description="Basic and acidic residues" evidence="7">
    <location>
        <begin position="493"/>
        <end position="505"/>
    </location>
</feature>
<feature type="compositionally biased region" description="Polar residues" evidence="7">
    <location>
        <begin position="273"/>
        <end position="283"/>
    </location>
</feature>
<dbReference type="HOGENOM" id="CLU_276835_0_0_1"/>
<dbReference type="KEGG" id="tbl:TBLA_0C01910"/>
<dbReference type="OMA" id="PHAICER"/>
<feature type="compositionally biased region" description="Basic and acidic residues" evidence="7">
    <location>
        <begin position="120"/>
        <end position="130"/>
    </location>
</feature>
<evidence type="ECO:0000256" key="8">
    <source>
        <dbReference type="SAM" id="Phobius"/>
    </source>
</evidence>
<feature type="region of interest" description="Disordered" evidence="7">
    <location>
        <begin position="484"/>
        <end position="542"/>
    </location>
</feature>
<dbReference type="PROSITE" id="PS50048">
    <property type="entry name" value="ZN2_CY6_FUNGAL_2"/>
    <property type="match status" value="1"/>
</dbReference>
<dbReference type="RefSeq" id="XP_004179523.1">
    <property type="nucleotide sequence ID" value="XM_004179475.1"/>
</dbReference>
<dbReference type="SMART" id="SM00066">
    <property type="entry name" value="GAL4"/>
    <property type="match status" value="1"/>
</dbReference>
<evidence type="ECO:0000313" key="10">
    <source>
        <dbReference type="EMBL" id="CCH60004.1"/>
    </source>
</evidence>
<feature type="region of interest" description="Disordered" evidence="7">
    <location>
        <begin position="160"/>
        <end position="179"/>
    </location>
</feature>
<dbReference type="PROSITE" id="PS00463">
    <property type="entry name" value="ZN2_CY6_FUNGAL_1"/>
    <property type="match status" value="1"/>
</dbReference>
<accession>I2H0V2</accession>
<evidence type="ECO:0000256" key="5">
    <source>
        <dbReference type="ARBA" id="ARBA00023136"/>
    </source>
</evidence>
<gene>
    <name evidence="10" type="primary">TBLA0C01910</name>
    <name evidence="10" type="ORF">TBLA_0C01910</name>
</gene>
<dbReference type="GO" id="GO:0008270">
    <property type="term" value="F:zinc ion binding"/>
    <property type="evidence" value="ECO:0007669"/>
    <property type="project" value="InterPro"/>
</dbReference>
<protein>
    <recommendedName>
        <fullName evidence="9">Zn(2)-C6 fungal-type domain-containing protein</fullName>
    </recommendedName>
</protein>
<evidence type="ECO:0000256" key="7">
    <source>
        <dbReference type="SAM" id="MobiDB-lite"/>
    </source>
</evidence>
<keyword evidence="5 8" id="KW-0472">Membrane</keyword>
<keyword evidence="4 8" id="KW-1133">Transmembrane helix</keyword>
<dbReference type="GO" id="GO:0005783">
    <property type="term" value="C:endoplasmic reticulum"/>
    <property type="evidence" value="ECO:0007669"/>
    <property type="project" value="TreeGrafter"/>
</dbReference>
<dbReference type="Pfam" id="PF00172">
    <property type="entry name" value="Zn_clus"/>
    <property type="match status" value="1"/>
</dbReference>
<dbReference type="STRING" id="1071380.I2H0V2"/>
<evidence type="ECO:0000256" key="6">
    <source>
        <dbReference type="ARBA" id="ARBA00023242"/>
    </source>
</evidence>
<keyword evidence="2" id="KW-0597">Phosphoprotein</keyword>
<dbReference type="FunCoup" id="I2H0V2">
    <property type="interactions" value="58"/>
</dbReference>
<feature type="transmembrane region" description="Helical" evidence="8">
    <location>
        <begin position="755"/>
        <end position="778"/>
    </location>
</feature>
<dbReference type="GO" id="GO:0000981">
    <property type="term" value="F:DNA-binding transcription factor activity, RNA polymerase II-specific"/>
    <property type="evidence" value="ECO:0007669"/>
    <property type="project" value="InterPro"/>
</dbReference>
<dbReference type="InterPro" id="IPR025856">
    <property type="entry name" value="HeH/LEM_domain"/>
</dbReference>
<feature type="region of interest" description="Disordered" evidence="7">
    <location>
        <begin position="120"/>
        <end position="139"/>
    </location>
</feature>
<feature type="compositionally biased region" description="Basic and acidic residues" evidence="7">
    <location>
        <begin position="259"/>
        <end position="272"/>
    </location>
</feature>
<evidence type="ECO:0000256" key="2">
    <source>
        <dbReference type="ARBA" id="ARBA00022553"/>
    </source>
</evidence>
<feature type="compositionally biased region" description="Acidic residues" evidence="7">
    <location>
        <begin position="228"/>
        <end position="258"/>
    </location>
</feature>
<dbReference type="AlphaFoldDB" id="I2H0V2"/>
<organism evidence="10 11">
    <name type="scientific">Henningerozyma blattae (strain ATCC 34711 / CBS 6284 / DSM 70876 / NBRC 10599 / NRRL Y-10934 / UCD 77-7)</name>
    <name type="common">Yeast</name>
    <name type="synonym">Tetrapisispora blattae</name>
    <dbReference type="NCBI Taxonomy" id="1071380"/>
    <lineage>
        <taxon>Eukaryota</taxon>
        <taxon>Fungi</taxon>
        <taxon>Dikarya</taxon>
        <taxon>Ascomycota</taxon>
        <taxon>Saccharomycotina</taxon>
        <taxon>Saccharomycetes</taxon>
        <taxon>Saccharomycetales</taxon>
        <taxon>Saccharomycetaceae</taxon>
        <taxon>Henningerozyma</taxon>
    </lineage>
</organism>
<dbReference type="Gene3D" id="4.10.240.10">
    <property type="entry name" value="Zn(2)-C6 fungal-type DNA-binding domain"/>
    <property type="match status" value="1"/>
</dbReference>
<dbReference type="Gene3D" id="1.10.10.1180">
    <property type="entry name" value="MAN1, winged-helix domain"/>
    <property type="match status" value="1"/>
</dbReference>
<dbReference type="GeneID" id="14494984"/>
<evidence type="ECO:0000256" key="4">
    <source>
        <dbReference type="ARBA" id="ARBA00022989"/>
    </source>
</evidence>
<feature type="region of interest" description="Disordered" evidence="7">
    <location>
        <begin position="76"/>
        <end position="115"/>
    </location>
</feature>
<comment type="subcellular location">
    <subcellularLocation>
        <location evidence="1">Nucleus inner membrane</location>
    </subcellularLocation>
</comment>
<name>I2H0V2_HENB6</name>
<dbReference type="InParanoid" id="I2H0V2"/>
<feature type="compositionally biased region" description="Polar residues" evidence="7">
    <location>
        <begin position="532"/>
        <end position="542"/>
    </location>
</feature>
<dbReference type="GO" id="GO:0003682">
    <property type="term" value="F:chromatin binding"/>
    <property type="evidence" value="ECO:0007669"/>
    <property type="project" value="InterPro"/>
</dbReference>
<proteinExistence type="predicted"/>
<dbReference type="InterPro" id="IPR001138">
    <property type="entry name" value="Zn2Cys6_DnaBD"/>
</dbReference>
<dbReference type="InterPro" id="IPR036864">
    <property type="entry name" value="Zn2-C6_fun-type_DNA-bd_sf"/>
</dbReference>
<dbReference type="InterPro" id="IPR044780">
    <property type="entry name" value="Heh2/Src1"/>
</dbReference>
<dbReference type="GO" id="GO:0005637">
    <property type="term" value="C:nuclear inner membrane"/>
    <property type="evidence" value="ECO:0007669"/>
    <property type="project" value="UniProtKB-SubCell"/>
</dbReference>
<feature type="compositionally biased region" description="Basic and acidic residues" evidence="7">
    <location>
        <begin position="195"/>
        <end position="215"/>
    </location>
</feature>
<feature type="transmembrane region" description="Helical" evidence="8">
    <location>
        <begin position="1011"/>
        <end position="1030"/>
    </location>
</feature>
<dbReference type="SUPFAM" id="SSF57701">
    <property type="entry name" value="Zn2/Cys6 DNA-binding domain"/>
    <property type="match status" value="1"/>
</dbReference>
<dbReference type="Pfam" id="PF12949">
    <property type="entry name" value="HeH"/>
    <property type="match status" value="1"/>
</dbReference>
<dbReference type="GO" id="GO:0071763">
    <property type="term" value="P:nuclear membrane organization"/>
    <property type="evidence" value="ECO:0007669"/>
    <property type="project" value="TreeGrafter"/>
</dbReference>
<feature type="compositionally biased region" description="Basic and acidic residues" evidence="7">
    <location>
        <begin position="76"/>
        <end position="86"/>
    </location>
</feature>
<feature type="domain" description="Zn(2)-C6 fungal-type" evidence="9">
    <location>
        <begin position="307"/>
        <end position="337"/>
    </location>
</feature>
<dbReference type="EMBL" id="HE806318">
    <property type="protein sequence ID" value="CCH60004.1"/>
    <property type="molecule type" value="Genomic_DNA"/>
</dbReference>
<evidence type="ECO:0000256" key="1">
    <source>
        <dbReference type="ARBA" id="ARBA00004540"/>
    </source>
</evidence>
<keyword evidence="11" id="KW-1185">Reference proteome</keyword>